<feature type="transmembrane region" description="Helical" evidence="8">
    <location>
        <begin position="411"/>
        <end position="428"/>
    </location>
</feature>
<feature type="transmembrane region" description="Helical" evidence="8">
    <location>
        <begin position="284"/>
        <end position="303"/>
    </location>
</feature>
<dbReference type="GO" id="GO:0015129">
    <property type="term" value="F:lactate transmembrane transporter activity"/>
    <property type="evidence" value="ECO:0007669"/>
    <property type="project" value="UniProtKB-UniRule"/>
</dbReference>
<organism evidence="9 10">
    <name type="scientific">Thermophilibacter provencensis</name>
    <dbReference type="NCBI Taxonomy" id="1852386"/>
    <lineage>
        <taxon>Bacteria</taxon>
        <taxon>Bacillati</taxon>
        <taxon>Actinomycetota</taxon>
        <taxon>Coriobacteriia</taxon>
        <taxon>Coriobacteriales</taxon>
        <taxon>Atopobiaceae</taxon>
        <taxon>Thermophilibacter</taxon>
    </lineage>
</organism>
<feature type="transmembrane region" description="Helical" evidence="8">
    <location>
        <begin position="342"/>
        <end position="360"/>
    </location>
</feature>
<feature type="transmembrane region" description="Helical" evidence="8">
    <location>
        <begin position="243"/>
        <end position="263"/>
    </location>
</feature>
<name>A0A921GEN8_9ACTN</name>
<comment type="function">
    <text evidence="8">Uptake of L-lactate across the membrane. Can also transport D-lactate and glycolate.</text>
</comment>
<evidence type="ECO:0000313" key="10">
    <source>
        <dbReference type="Proteomes" id="UP000697330"/>
    </source>
</evidence>
<keyword evidence="3 8" id="KW-0813">Transport</keyword>
<feature type="transmembrane region" description="Helical" evidence="8">
    <location>
        <begin position="189"/>
        <end position="207"/>
    </location>
</feature>
<reference evidence="9" key="1">
    <citation type="journal article" date="2021" name="PeerJ">
        <title>Extensive microbial diversity within the chicken gut microbiome revealed by metagenomics and culture.</title>
        <authorList>
            <person name="Gilroy R."/>
            <person name="Ravi A."/>
            <person name="Getino M."/>
            <person name="Pursley I."/>
            <person name="Horton D.L."/>
            <person name="Alikhan N.F."/>
            <person name="Baker D."/>
            <person name="Gharbi K."/>
            <person name="Hall N."/>
            <person name="Watson M."/>
            <person name="Adriaenssens E.M."/>
            <person name="Foster-Nyarko E."/>
            <person name="Jarju S."/>
            <person name="Secka A."/>
            <person name="Antonio M."/>
            <person name="Oren A."/>
            <person name="Chaudhuri R.R."/>
            <person name="La Ragione R."/>
            <person name="Hildebrand F."/>
            <person name="Pallen M.J."/>
        </authorList>
    </citation>
    <scope>NUCLEOTIDE SEQUENCE</scope>
    <source>
        <strain evidence="9">CHK124-7917</strain>
    </source>
</reference>
<feature type="transmembrane region" description="Helical" evidence="8">
    <location>
        <begin position="381"/>
        <end position="405"/>
    </location>
</feature>
<accession>A0A921GEN8</accession>
<evidence type="ECO:0000256" key="8">
    <source>
        <dbReference type="RuleBase" id="RU365092"/>
    </source>
</evidence>
<dbReference type="PANTHER" id="PTHR30003">
    <property type="entry name" value="L-LACTATE PERMEASE"/>
    <property type="match status" value="1"/>
</dbReference>
<proteinExistence type="inferred from homology"/>
<feature type="transmembrane region" description="Helical" evidence="8">
    <location>
        <begin position="214"/>
        <end position="237"/>
    </location>
</feature>
<feature type="transmembrane region" description="Helical" evidence="8">
    <location>
        <begin position="6"/>
        <end position="23"/>
    </location>
</feature>
<evidence type="ECO:0000256" key="5">
    <source>
        <dbReference type="ARBA" id="ARBA00022692"/>
    </source>
</evidence>
<evidence type="ECO:0000256" key="6">
    <source>
        <dbReference type="ARBA" id="ARBA00022989"/>
    </source>
</evidence>
<feature type="transmembrane region" description="Helical" evidence="8">
    <location>
        <begin position="62"/>
        <end position="85"/>
    </location>
</feature>
<dbReference type="AlphaFoldDB" id="A0A921GEN8"/>
<dbReference type="EMBL" id="DYWQ01000094">
    <property type="protein sequence ID" value="HJF45407.1"/>
    <property type="molecule type" value="Genomic_DNA"/>
</dbReference>
<feature type="transmembrane region" description="Helical" evidence="8">
    <location>
        <begin position="494"/>
        <end position="515"/>
    </location>
</feature>
<keyword evidence="6 8" id="KW-1133">Transmembrane helix</keyword>
<keyword evidence="4 8" id="KW-1003">Cell membrane</keyword>
<sequence length="516" mass="53009">MLELFGMFVLALAPIIWLVIALCGLHMEAYVASLGALIVAAGCAMLGWGMTPINMATAALEGFAMAIWPIVIVIIAAVFTYNVTVHTSGMETIKAMLCSVSDDRRILTLLIAWCFGGFLEGMAGFGTAVAIPASMLVALGVSPVTAILACLIANGVPTMFGSIGIPTTTLASITGIDAFQLAFTQAVQVLPFVIACPILMVMLVGGGPRALRGALPAALVAGLSFGLPMIAAAQFVGPTLADVVAATCSLVATFLFALTLRGGEAPDEYRLTNVHHYEGFGGPALQILLAWSPFILILVALLLTSQLVPAIYEPLSSIATTVNIYAGDPTATLTFTWIDTPGVIIIVCGIVGGLIQGCSVRELLQVLLDTCRQMGKTILTMLGVLACAKIMGYSGMIASIAAFFVGTLGGFYPLVAPLLGALGTFVTGSGTSSEVLFGNVQLSAAQSIGVDPTWLVASNSLGVSAGKMLSPQNIAIGCAACGLVGKDGEILGKIAKYAFGFAIAMAILAYVGSLVL</sequence>
<dbReference type="RefSeq" id="WP_274959183.1">
    <property type="nucleotide sequence ID" value="NZ_DYWQ01000094.1"/>
</dbReference>
<evidence type="ECO:0000256" key="3">
    <source>
        <dbReference type="ARBA" id="ARBA00022448"/>
    </source>
</evidence>
<keyword evidence="5 8" id="KW-0812">Transmembrane</keyword>
<evidence type="ECO:0000313" key="9">
    <source>
        <dbReference type="EMBL" id="HJF45407.1"/>
    </source>
</evidence>
<feature type="transmembrane region" description="Helical" evidence="8">
    <location>
        <begin position="30"/>
        <end position="50"/>
    </location>
</feature>
<comment type="caution">
    <text evidence="9">The sequence shown here is derived from an EMBL/GenBank/DDBJ whole genome shotgun (WGS) entry which is preliminary data.</text>
</comment>
<dbReference type="GO" id="GO:0005886">
    <property type="term" value="C:plasma membrane"/>
    <property type="evidence" value="ECO:0007669"/>
    <property type="project" value="UniProtKB-SubCell"/>
</dbReference>
<evidence type="ECO:0000256" key="7">
    <source>
        <dbReference type="ARBA" id="ARBA00023136"/>
    </source>
</evidence>
<dbReference type="Proteomes" id="UP000697330">
    <property type="component" value="Unassembled WGS sequence"/>
</dbReference>
<feature type="transmembrane region" description="Helical" evidence="8">
    <location>
        <begin position="106"/>
        <end position="131"/>
    </location>
</feature>
<dbReference type="NCBIfam" id="TIGR00795">
    <property type="entry name" value="lctP"/>
    <property type="match status" value="1"/>
</dbReference>
<gene>
    <name evidence="9" type="ORF">K8U72_06435</name>
</gene>
<dbReference type="InterPro" id="IPR003804">
    <property type="entry name" value="Lactate_perm"/>
</dbReference>
<dbReference type="PANTHER" id="PTHR30003:SF0">
    <property type="entry name" value="GLYCOLATE PERMEASE GLCA-RELATED"/>
    <property type="match status" value="1"/>
</dbReference>
<keyword evidence="7 8" id="KW-0472">Membrane</keyword>
<reference evidence="9" key="2">
    <citation type="submission" date="2021-09" db="EMBL/GenBank/DDBJ databases">
        <authorList>
            <person name="Gilroy R."/>
        </authorList>
    </citation>
    <scope>NUCLEOTIDE SEQUENCE</scope>
    <source>
        <strain evidence="9">CHK124-7917</strain>
    </source>
</reference>
<dbReference type="Pfam" id="PF02652">
    <property type="entry name" value="Lactate_perm"/>
    <property type="match status" value="1"/>
</dbReference>
<feature type="transmembrane region" description="Helical" evidence="8">
    <location>
        <begin position="137"/>
        <end position="156"/>
    </location>
</feature>
<dbReference type="GO" id="GO:0015295">
    <property type="term" value="F:solute:proton symporter activity"/>
    <property type="evidence" value="ECO:0007669"/>
    <property type="project" value="TreeGrafter"/>
</dbReference>
<comment type="similarity">
    <text evidence="2 8">Belongs to the lactate permease family.</text>
</comment>
<feature type="transmembrane region" description="Helical" evidence="8">
    <location>
        <begin position="163"/>
        <end position="183"/>
    </location>
</feature>
<protein>
    <recommendedName>
        <fullName evidence="8">L-lactate permease</fullName>
    </recommendedName>
</protein>
<evidence type="ECO:0000256" key="2">
    <source>
        <dbReference type="ARBA" id="ARBA00010100"/>
    </source>
</evidence>
<evidence type="ECO:0000256" key="1">
    <source>
        <dbReference type="ARBA" id="ARBA00004651"/>
    </source>
</evidence>
<comment type="subcellular location">
    <subcellularLocation>
        <location evidence="1 8">Cell membrane</location>
        <topology evidence="1 8">Multi-pass membrane protein</topology>
    </subcellularLocation>
</comment>
<evidence type="ECO:0000256" key="4">
    <source>
        <dbReference type="ARBA" id="ARBA00022475"/>
    </source>
</evidence>